<evidence type="ECO:0000256" key="5">
    <source>
        <dbReference type="RuleBase" id="RU003956"/>
    </source>
</evidence>
<dbReference type="CDD" id="cd03379">
    <property type="entry name" value="beta_CA_cladeD"/>
    <property type="match status" value="1"/>
</dbReference>
<comment type="cofactor">
    <cofactor evidence="4">
        <name>Zn(2+)</name>
        <dbReference type="ChEBI" id="CHEBI:29105"/>
    </cofactor>
    <text evidence="4">Binds 1 zinc ion per subunit.</text>
</comment>
<feature type="binding site" evidence="4">
    <location>
        <position position="83"/>
    </location>
    <ligand>
        <name>Zn(2+)</name>
        <dbReference type="ChEBI" id="CHEBI:29105"/>
    </ligand>
</feature>
<organism evidence="6 7">
    <name type="scientific">Oleoguttula mirabilis</name>
    <dbReference type="NCBI Taxonomy" id="1507867"/>
    <lineage>
        <taxon>Eukaryota</taxon>
        <taxon>Fungi</taxon>
        <taxon>Dikarya</taxon>
        <taxon>Ascomycota</taxon>
        <taxon>Pezizomycotina</taxon>
        <taxon>Dothideomycetes</taxon>
        <taxon>Dothideomycetidae</taxon>
        <taxon>Mycosphaerellales</taxon>
        <taxon>Teratosphaeriaceae</taxon>
        <taxon>Oleoguttula</taxon>
    </lineage>
</organism>
<dbReference type="GO" id="GO:0004089">
    <property type="term" value="F:carbonate dehydratase activity"/>
    <property type="evidence" value="ECO:0007669"/>
    <property type="project" value="UniProtKB-UniRule"/>
</dbReference>
<evidence type="ECO:0000256" key="2">
    <source>
        <dbReference type="ARBA" id="ARBA00022723"/>
    </source>
</evidence>
<evidence type="ECO:0000256" key="1">
    <source>
        <dbReference type="ARBA" id="ARBA00006217"/>
    </source>
</evidence>
<dbReference type="SMART" id="SM00947">
    <property type="entry name" value="Pro_CA"/>
    <property type="match status" value="1"/>
</dbReference>
<dbReference type="Pfam" id="PF00484">
    <property type="entry name" value="Pro_CA"/>
    <property type="match status" value="1"/>
</dbReference>
<evidence type="ECO:0000313" key="6">
    <source>
        <dbReference type="EMBL" id="KAK4540975.1"/>
    </source>
</evidence>
<comment type="similarity">
    <text evidence="1 5">Belongs to the beta-class carbonic anhydrase family.</text>
</comment>
<comment type="catalytic activity">
    <reaction evidence="5">
        <text>hydrogencarbonate + H(+) = CO2 + H2O</text>
        <dbReference type="Rhea" id="RHEA:10748"/>
        <dbReference type="ChEBI" id="CHEBI:15377"/>
        <dbReference type="ChEBI" id="CHEBI:15378"/>
        <dbReference type="ChEBI" id="CHEBI:16526"/>
        <dbReference type="ChEBI" id="CHEBI:17544"/>
        <dbReference type="EC" id="4.2.1.1"/>
    </reaction>
</comment>
<protein>
    <recommendedName>
        <fullName evidence="5">Carbonic anhydrase</fullName>
        <ecNumber evidence="5">4.2.1.1</ecNumber>
    </recommendedName>
    <alternativeName>
        <fullName evidence="5">Carbonate dehydratase</fullName>
    </alternativeName>
</protein>
<keyword evidence="3 4" id="KW-0862">Zinc</keyword>
<evidence type="ECO:0000313" key="7">
    <source>
        <dbReference type="Proteomes" id="UP001324427"/>
    </source>
</evidence>
<dbReference type="EMBL" id="JAVFHQ010000059">
    <property type="protein sequence ID" value="KAK4540975.1"/>
    <property type="molecule type" value="Genomic_DNA"/>
</dbReference>
<evidence type="ECO:0000256" key="3">
    <source>
        <dbReference type="ARBA" id="ARBA00022833"/>
    </source>
</evidence>
<keyword evidence="7" id="KW-1185">Reference proteome</keyword>
<dbReference type="PANTHER" id="PTHR43175">
    <property type="entry name" value="CARBONIC ANHYDRASE"/>
    <property type="match status" value="1"/>
</dbReference>
<reference evidence="6 7" key="1">
    <citation type="submission" date="2021-11" db="EMBL/GenBank/DDBJ databases">
        <title>Black yeast isolated from Biological Soil Crust.</title>
        <authorList>
            <person name="Kurbessoian T."/>
        </authorList>
    </citation>
    <scope>NUCLEOTIDE SEQUENCE [LARGE SCALE GENOMIC DNA]</scope>
    <source>
        <strain evidence="6 7">CCFEE 5522</strain>
    </source>
</reference>
<dbReference type="InterPro" id="IPR036874">
    <property type="entry name" value="Carbonic_anhydrase_sf"/>
</dbReference>
<gene>
    <name evidence="6" type="ORF">LTR36_008483</name>
</gene>
<dbReference type="Proteomes" id="UP001324427">
    <property type="component" value="Unassembled WGS sequence"/>
</dbReference>
<feature type="binding site" evidence="4">
    <location>
        <position position="28"/>
    </location>
    <ligand>
        <name>Zn(2+)</name>
        <dbReference type="ChEBI" id="CHEBI:29105"/>
    </ligand>
</feature>
<comment type="function">
    <text evidence="5">Reversible hydration of carbon dioxide.</text>
</comment>
<sequence length="164" mass="18292">KHAKEFKAPIHFSEFPNEKAIMIISCVDPRADPKEFWDFGKQRPGVIRNAGGRARDTLRSLRGLSTIMGYGKNTVGAVAVVHHTDCGMINFDDDFIRGKLKDRVSDSPELVSEVDKMEIGSFSDIEASVREDVEIIKTDPFLPKDLVVLGFVYDTFTGKTTEVV</sequence>
<dbReference type="SUPFAM" id="SSF53056">
    <property type="entry name" value="beta-carbonic anhydrase, cab"/>
    <property type="match status" value="1"/>
</dbReference>
<name>A0AAV9J8A3_9PEZI</name>
<dbReference type="EC" id="4.2.1.1" evidence="5"/>
<dbReference type="AlphaFoldDB" id="A0AAV9J8A3"/>
<accession>A0AAV9J8A3</accession>
<proteinExistence type="inferred from homology"/>
<keyword evidence="5" id="KW-0456">Lyase</keyword>
<dbReference type="PANTHER" id="PTHR43175:SF3">
    <property type="entry name" value="CARBON DISULFIDE HYDROLASE"/>
    <property type="match status" value="1"/>
</dbReference>
<comment type="caution">
    <text evidence="6">The sequence shown here is derived from an EMBL/GenBank/DDBJ whole genome shotgun (WGS) entry which is preliminary data.</text>
</comment>
<dbReference type="InterPro" id="IPR001765">
    <property type="entry name" value="Carbonic_anhydrase"/>
</dbReference>
<dbReference type="GO" id="GO:0008270">
    <property type="term" value="F:zinc ion binding"/>
    <property type="evidence" value="ECO:0007669"/>
    <property type="project" value="UniProtKB-UniRule"/>
</dbReference>
<feature type="non-terminal residue" evidence="6">
    <location>
        <position position="1"/>
    </location>
</feature>
<dbReference type="Gene3D" id="3.40.1050.10">
    <property type="entry name" value="Carbonic anhydrase"/>
    <property type="match status" value="1"/>
</dbReference>
<feature type="binding site" evidence="4">
    <location>
        <position position="86"/>
    </location>
    <ligand>
        <name>Zn(2+)</name>
        <dbReference type="ChEBI" id="CHEBI:29105"/>
    </ligand>
</feature>
<evidence type="ECO:0000256" key="4">
    <source>
        <dbReference type="PIRSR" id="PIRSR601765-1"/>
    </source>
</evidence>
<feature type="binding site" evidence="4">
    <location>
        <position position="26"/>
    </location>
    <ligand>
        <name>Zn(2+)</name>
        <dbReference type="ChEBI" id="CHEBI:29105"/>
    </ligand>
</feature>
<keyword evidence="2 4" id="KW-0479">Metal-binding</keyword>